<organism evidence="8 9">
    <name type="scientific">Candidatus Ghiorseimicrobium undicola</name>
    <dbReference type="NCBI Taxonomy" id="1974746"/>
    <lineage>
        <taxon>Bacteria</taxon>
        <taxon>Pseudomonadati</taxon>
        <taxon>Candidatus Omnitrophota</taxon>
        <taxon>Candidatus Ghiorseimicrobium</taxon>
    </lineage>
</organism>
<dbReference type="GO" id="GO:0030170">
    <property type="term" value="F:pyridoxal phosphate binding"/>
    <property type="evidence" value="ECO:0007669"/>
    <property type="project" value="InterPro"/>
</dbReference>
<dbReference type="PROSITE" id="PS00105">
    <property type="entry name" value="AA_TRANSFER_CLASS_1"/>
    <property type="match status" value="1"/>
</dbReference>
<dbReference type="EMBL" id="PCWA01000109">
    <property type="protein sequence ID" value="PIQ88343.1"/>
    <property type="molecule type" value="Genomic_DNA"/>
</dbReference>
<comment type="caution">
    <text evidence="8">The sequence shown here is derived from an EMBL/GenBank/DDBJ whole genome shotgun (WGS) entry which is preliminary data.</text>
</comment>
<sequence>MAYLSKRSQQINPSSTLSITARAKKMRQEHIDVVSFAAGEPDFDTPDQIKQAAIDAIKSGFTKYTPSSGIFELKSAIQKKFRLDNNLNYDIDQIVVSNGAKHSLFNLMQALIAEGDEVIVPSPYWVSYVEMVKFCGGVPAIVKTNKSCSFKLDGDSLKKSITKKTKALILNSPSNPVGYTYARNELEDIAEVCIKNKLFVISDEIYEKLIYENGRHISIASINDDIYKRTFVVNGVSKAYSMTGWRIGYMAGDKTAVEAISKIQDHSTSNPCSISQKAALAALSLDSSVVDVMRKEFESRRDYMLVLLDEAGMEYIKPQGAFYVFCDISKTGLNSFDFSSRFLTEKHVASIPGSAFGDDGYVRFSFATSKEQIEKGIKRLREFLDLLI</sequence>
<dbReference type="Gene3D" id="3.90.1150.10">
    <property type="entry name" value="Aspartate Aminotransferase, domain 1"/>
    <property type="match status" value="1"/>
</dbReference>
<dbReference type="Pfam" id="PF00155">
    <property type="entry name" value="Aminotran_1_2"/>
    <property type="match status" value="1"/>
</dbReference>
<evidence type="ECO:0000256" key="6">
    <source>
        <dbReference type="RuleBase" id="RU000481"/>
    </source>
</evidence>
<protein>
    <recommendedName>
        <fullName evidence="6">Aminotransferase</fullName>
        <ecNumber evidence="6">2.6.1.-</ecNumber>
    </recommendedName>
</protein>
<evidence type="ECO:0000256" key="1">
    <source>
        <dbReference type="ARBA" id="ARBA00001933"/>
    </source>
</evidence>
<dbReference type="InterPro" id="IPR050596">
    <property type="entry name" value="AspAT/PAT-like"/>
</dbReference>
<dbReference type="InterPro" id="IPR015422">
    <property type="entry name" value="PyrdxlP-dep_Trfase_small"/>
</dbReference>
<dbReference type="Gene3D" id="3.40.640.10">
    <property type="entry name" value="Type I PLP-dependent aspartate aminotransferase-like (Major domain)"/>
    <property type="match status" value="1"/>
</dbReference>
<feature type="domain" description="Aminotransferase class I/classII large" evidence="7">
    <location>
        <begin position="32"/>
        <end position="380"/>
    </location>
</feature>
<comment type="cofactor">
    <cofactor evidence="1 6">
        <name>pyridoxal 5'-phosphate</name>
        <dbReference type="ChEBI" id="CHEBI:597326"/>
    </cofactor>
</comment>
<evidence type="ECO:0000313" key="9">
    <source>
        <dbReference type="Proteomes" id="UP000229641"/>
    </source>
</evidence>
<accession>A0A2H0LV95</accession>
<keyword evidence="5" id="KW-0663">Pyridoxal phosphate</keyword>
<dbReference type="InterPro" id="IPR015421">
    <property type="entry name" value="PyrdxlP-dep_Trfase_major"/>
</dbReference>
<dbReference type="AlphaFoldDB" id="A0A2H0LV95"/>
<dbReference type="CDD" id="cd00609">
    <property type="entry name" value="AAT_like"/>
    <property type="match status" value="1"/>
</dbReference>
<evidence type="ECO:0000259" key="7">
    <source>
        <dbReference type="Pfam" id="PF00155"/>
    </source>
</evidence>
<dbReference type="InterPro" id="IPR015424">
    <property type="entry name" value="PyrdxlP-dep_Trfase"/>
</dbReference>
<dbReference type="Proteomes" id="UP000229641">
    <property type="component" value="Unassembled WGS sequence"/>
</dbReference>
<dbReference type="InterPro" id="IPR004839">
    <property type="entry name" value="Aminotransferase_I/II_large"/>
</dbReference>
<dbReference type="GO" id="GO:0006520">
    <property type="term" value="P:amino acid metabolic process"/>
    <property type="evidence" value="ECO:0007669"/>
    <property type="project" value="InterPro"/>
</dbReference>
<evidence type="ECO:0000256" key="3">
    <source>
        <dbReference type="ARBA" id="ARBA00022576"/>
    </source>
</evidence>
<evidence type="ECO:0000256" key="4">
    <source>
        <dbReference type="ARBA" id="ARBA00022679"/>
    </source>
</evidence>
<dbReference type="PANTHER" id="PTHR46383">
    <property type="entry name" value="ASPARTATE AMINOTRANSFERASE"/>
    <property type="match status" value="1"/>
</dbReference>
<dbReference type="PANTHER" id="PTHR46383:SF1">
    <property type="entry name" value="ASPARTATE AMINOTRANSFERASE"/>
    <property type="match status" value="1"/>
</dbReference>
<gene>
    <name evidence="8" type="ORF">COV72_08540</name>
</gene>
<comment type="similarity">
    <text evidence="2 6">Belongs to the class-I pyridoxal-phosphate-dependent aminotransferase family.</text>
</comment>
<name>A0A2H0LV95_9BACT</name>
<evidence type="ECO:0000256" key="5">
    <source>
        <dbReference type="ARBA" id="ARBA00022898"/>
    </source>
</evidence>
<dbReference type="SUPFAM" id="SSF53383">
    <property type="entry name" value="PLP-dependent transferases"/>
    <property type="match status" value="1"/>
</dbReference>
<evidence type="ECO:0000256" key="2">
    <source>
        <dbReference type="ARBA" id="ARBA00007441"/>
    </source>
</evidence>
<dbReference type="PRINTS" id="PR00753">
    <property type="entry name" value="ACCSYNTHASE"/>
</dbReference>
<dbReference type="GO" id="GO:0008483">
    <property type="term" value="F:transaminase activity"/>
    <property type="evidence" value="ECO:0007669"/>
    <property type="project" value="UniProtKB-KW"/>
</dbReference>
<evidence type="ECO:0000313" key="8">
    <source>
        <dbReference type="EMBL" id="PIQ88343.1"/>
    </source>
</evidence>
<dbReference type="InterPro" id="IPR004838">
    <property type="entry name" value="NHTrfase_class1_PyrdxlP-BS"/>
</dbReference>
<reference evidence="8 9" key="1">
    <citation type="submission" date="2017-09" db="EMBL/GenBank/DDBJ databases">
        <title>Depth-based differentiation of microbial function through sediment-hosted aquifers and enrichment of novel symbionts in the deep terrestrial subsurface.</title>
        <authorList>
            <person name="Probst A.J."/>
            <person name="Ladd B."/>
            <person name="Jarett J.K."/>
            <person name="Geller-Mcgrath D.E."/>
            <person name="Sieber C.M."/>
            <person name="Emerson J.B."/>
            <person name="Anantharaman K."/>
            <person name="Thomas B.C."/>
            <person name="Malmstrom R."/>
            <person name="Stieglmeier M."/>
            <person name="Klingl A."/>
            <person name="Woyke T."/>
            <person name="Ryan C.M."/>
            <person name="Banfield J.F."/>
        </authorList>
    </citation>
    <scope>NUCLEOTIDE SEQUENCE [LARGE SCALE GENOMIC DNA]</scope>
    <source>
        <strain evidence="8">CG11_big_fil_rev_8_21_14_0_20_42_13</strain>
    </source>
</reference>
<dbReference type="EC" id="2.6.1.-" evidence="6"/>
<proteinExistence type="inferred from homology"/>
<keyword evidence="4 6" id="KW-0808">Transferase</keyword>
<dbReference type="FunFam" id="3.40.640.10:FF:000033">
    <property type="entry name" value="Aspartate aminotransferase"/>
    <property type="match status" value="1"/>
</dbReference>
<keyword evidence="3 6" id="KW-0032">Aminotransferase</keyword>